<feature type="transmembrane region" description="Helical" evidence="13">
    <location>
        <begin position="1170"/>
        <end position="1188"/>
    </location>
</feature>
<feature type="transmembrane region" description="Helical" evidence="13">
    <location>
        <begin position="1375"/>
        <end position="1392"/>
    </location>
</feature>
<evidence type="ECO:0000256" key="2">
    <source>
        <dbReference type="ARBA" id="ARBA00004141"/>
    </source>
</evidence>
<feature type="coiled-coil region" evidence="11">
    <location>
        <begin position="855"/>
        <end position="889"/>
    </location>
</feature>
<keyword evidence="4 13" id="KW-0812">Transmembrane</keyword>
<dbReference type="PANTHER" id="PTHR14222">
    <property type="entry name" value="CONDENSIN"/>
    <property type="match status" value="1"/>
</dbReference>
<dbReference type="GO" id="GO:0051301">
    <property type="term" value="P:cell division"/>
    <property type="evidence" value="ECO:0007669"/>
    <property type="project" value="UniProtKB-KW"/>
</dbReference>
<keyword evidence="11" id="KW-0175">Coiled coil</keyword>
<evidence type="ECO:0000256" key="12">
    <source>
        <dbReference type="SAM" id="MobiDB-lite"/>
    </source>
</evidence>
<dbReference type="InterPro" id="IPR032682">
    <property type="entry name" value="Cnd1_C"/>
</dbReference>
<feature type="transmembrane region" description="Helical" evidence="13">
    <location>
        <begin position="1245"/>
        <end position="1265"/>
    </location>
</feature>
<evidence type="ECO:0000256" key="8">
    <source>
        <dbReference type="ARBA" id="ARBA00023136"/>
    </source>
</evidence>
<feature type="transmembrane region" description="Helical" evidence="13">
    <location>
        <begin position="1567"/>
        <end position="1589"/>
    </location>
</feature>
<dbReference type="VEuPathDB" id="FungiDB:CXQ87_003229"/>
<keyword evidence="3" id="KW-0132">Cell division</keyword>
<evidence type="ECO:0000256" key="1">
    <source>
        <dbReference type="ARBA" id="ARBA00004123"/>
    </source>
</evidence>
<keyword evidence="17" id="KW-1185">Reference proteome</keyword>
<evidence type="ECO:0000313" key="16">
    <source>
        <dbReference type="EMBL" id="PVH15390.1"/>
    </source>
</evidence>
<evidence type="ECO:0000256" key="11">
    <source>
        <dbReference type="SAM" id="Coils"/>
    </source>
</evidence>
<dbReference type="RefSeq" id="XP_025336330.1">
    <property type="nucleotide sequence ID" value="XM_025481712.1"/>
</dbReference>
<evidence type="ECO:0000256" key="3">
    <source>
        <dbReference type="ARBA" id="ARBA00022618"/>
    </source>
</evidence>
<feature type="transmembrane region" description="Helical" evidence="13">
    <location>
        <begin position="1595"/>
        <end position="1618"/>
    </location>
</feature>
<dbReference type="InterPro" id="IPR004299">
    <property type="entry name" value="MBOAT_fam"/>
</dbReference>
<feature type="region of interest" description="Disordered" evidence="12">
    <location>
        <begin position="484"/>
        <end position="530"/>
    </location>
</feature>
<dbReference type="InterPro" id="IPR024324">
    <property type="entry name" value="Condensin_cplx_su1_N"/>
</dbReference>
<organism evidence="16 17">
    <name type="scientific">Candidozyma duobushaemuli</name>
    <dbReference type="NCBI Taxonomy" id="1231522"/>
    <lineage>
        <taxon>Eukaryota</taxon>
        <taxon>Fungi</taxon>
        <taxon>Dikarya</taxon>
        <taxon>Ascomycota</taxon>
        <taxon>Saccharomycotina</taxon>
        <taxon>Pichiomycetes</taxon>
        <taxon>Metschnikowiaceae</taxon>
        <taxon>Candidozyma</taxon>
    </lineage>
</organism>
<dbReference type="GO" id="GO:0042393">
    <property type="term" value="F:histone binding"/>
    <property type="evidence" value="ECO:0007669"/>
    <property type="project" value="TreeGrafter"/>
</dbReference>
<feature type="compositionally biased region" description="Acidic residues" evidence="12">
    <location>
        <begin position="500"/>
        <end position="510"/>
    </location>
</feature>
<evidence type="ECO:0000259" key="15">
    <source>
        <dbReference type="Pfam" id="PF12922"/>
    </source>
</evidence>
<dbReference type="GO" id="GO:0016020">
    <property type="term" value="C:membrane"/>
    <property type="evidence" value="ECO:0007669"/>
    <property type="project" value="UniProtKB-SubCell"/>
</dbReference>
<dbReference type="Pfam" id="PF03062">
    <property type="entry name" value="MBOAT"/>
    <property type="match status" value="1"/>
</dbReference>
<dbReference type="FunFam" id="1.25.10.10:FF:000272">
    <property type="entry name" value="Condensin complex subunit 1"/>
    <property type="match status" value="1"/>
</dbReference>
<evidence type="ECO:0000259" key="14">
    <source>
        <dbReference type="Pfam" id="PF12717"/>
    </source>
</evidence>
<protein>
    <recommendedName>
        <fullName evidence="18">Condensin complex subunit 1</fullName>
    </recommendedName>
</protein>
<comment type="subcellular location">
    <subcellularLocation>
        <location evidence="2">Membrane</location>
        <topology evidence="2">Multi-pass membrane protein</topology>
    </subcellularLocation>
    <subcellularLocation>
        <location evidence="1">Nucleus</location>
    </subcellularLocation>
</comment>
<keyword evidence="5" id="KW-0498">Mitosis</keyword>
<name>A0A2V1ABC9_9ASCO</name>
<dbReference type="Proteomes" id="UP000244406">
    <property type="component" value="Unassembled WGS sequence"/>
</dbReference>
<accession>A0A2V1ABC9</accession>
<reference evidence="16 17" key="1">
    <citation type="submission" date="2017-12" db="EMBL/GenBank/DDBJ databases">
        <title>Genome Sequence of the Amphotericin B-resistant Candida duobushaemulonii strain, B09383.</title>
        <authorList>
            <person name="Chow N.A."/>
            <person name="Gade L."/>
            <person name="Batra D."/>
            <person name="Rowe L.A."/>
            <person name="Loparev V.N."/>
            <person name="Litvintseva A.P."/>
        </authorList>
    </citation>
    <scope>NUCLEOTIDE SEQUENCE [LARGE SCALE GENOMIC DNA]</scope>
    <source>
        <strain evidence="16 17">B09383</strain>
    </source>
</reference>
<evidence type="ECO:0000313" key="17">
    <source>
        <dbReference type="Proteomes" id="UP000244406"/>
    </source>
</evidence>
<dbReference type="PANTHER" id="PTHR14222:SF2">
    <property type="entry name" value="CONDENSIN COMPLEX SUBUNIT 1"/>
    <property type="match status" value="1"/>
</dbReference>
<dbReference type="InterPro" id="IPR026971">
    <property type="entry name" value="CND1/NCAPD3"/>
</dbReference>
<dbReference type="GO" id="GO:0007076">
    <property type="term" value="P:mitotic chromosome condensation"/>
    <property type="evidence" value="ECO:0007669"/>
    <property type="project" value="InterPro"/>
</dbReference>
<keyword evidence="9" id="KW-0539">Nucleus</keyword>
<proteinExistence type="predicted"/>
<keyword evidence="7" id="KW-0226">DNA condensation</keyword>
<gene>
    <name evidence="16" type="ORF">CXQ87_003229</name>
</gene>
<feature type="transmembrane region" description="Helical" evidence="13">
    <location>
        <begin position="1433"/>
        <end position="1451"/>
    </location>
</feature>
<feature type="coiled-coil region" evidence="11">
    <location>
        <begin position="1689"/>
        <end position="1751"/>
    </location>
</feature>
<evidence type="ECO:0000256" key="4">
    <source>
        <dbReference type="ARBA" id="ARBA00022692"/>
    </source>
</evidence>
<evidence type="ECO:0000256" key="9">
    <source>
        <dbReference type="ARBA" id="ARBA00023242"/>
    </source>
</evidence>
<feature type="transmembrane region" description="Helical" evidence="13">
    <location>
        <begin position="1412"/>
        <end position="1428"/>
    </location>
</feature>
<dbReference type="InterPro" id="IPR016024">
    <property type="entry name" value="ARM-type_fold"/>
</dbReference>
<keyword evidence="6 13" id="KW-1133">Transmembrane helix</keyword>
<evidence type="ECO:0000256" key="7">
    <source>
        <dbReference type="ARBA" id="ARBA00023067"/>
    </source>
</evidence>
<dbReference type="GO" id="GO:0005634">
    <property type="term" value="C:nucleus"/>
    <property type="evidence" value="ECO:0007669"/>
    <property type="project" value="UniProtKB-SubCell"/>
</dbReference>
<feature type="domain" description="Condensin complex subunit 1 N-terminal" evidence="15">
    <location>
        <begin position="65"/>
        <end position="216"/>
    </location>
</feature>
<feature type="domain" description="Condensin complex subunit 1 C-terminal" evidence="14">
    <location>
        <begin position="979"/>
        <end position="1138"/>
    </location>
</feature>
<dbReference type="EMBL" id="PKFP01000003">
    <property type="protein sequence ID" value="PVH15390.1"/>
    <property type="molecule type" value="Genomic_DNA"/>
</dbReference>
<evidence type="ECO:0000256" key="10">
    <source>
        <dbReference type="ARBA" id="ARBA00023306"/>
    </source>
</evidence>
<feature type="transmembrane region" description="Helical" evidence="13">
    <location>
        <begin position="1200"/>
        <end position="1225"/>
    </location>
</feature>
<evidence type="ECO:0000256" key="6">
    <source>
        <dbReference type="ARBA" id="ARBA00022989"/>
    </source>
</evidence>
<dbReference type="SUPFAM" id="SSF48371">
    <property type="entry name" value="ARM repeat"/>
    <property type="match status" value="1"/>
</dbReference>
<evidence type="ECO:0000256" key="5">
    <source>
        <dbReference type="ARBA" id="ARBA00022776"/>
    </source>
</evidence>
<evidence type="ECO:0000256" key="13">
    <source>
        <dbReference type="SAM" id="Phobius"/>
    </source>
</evidence>
<dbReference type="GO" id="GO:0000796">
    <property type="term" value="C:condensin complex"/>
    <property type="evidence" value="ECO:0007669"/>
    <property type="project" value="TreeGrafter"/>
</dbReference>
<dbReference type="Gene3D" id="1.25.10.10">
    <property type="entry name" value="Leucine-rich Repeat Variant"/>
    <property type="match status" value="1"/>
</dbReference>
<comment type="caution">
    <text evidence="16">The sequence shown here is derived from an EMBL/GenBank/DDBJ whole genome shotgun (WGS) entry which is preliminary data.</text>
</comment>
<dbReference type="GO" id="GO:0000779">
    <property type="term" value="C:condensed chromosome, centromeric region"/>
    <property type="evidence" value="ECO:0007669"/>
    <property type="project" value="TreeGrafter"/>
</dbReference>
<dbReference type="Pfam" id="PF12717">
    <property type="entry name" value="Cnd1"/>
    <property type="match status" value="1"/>
</dbReference>
<dbReference type="GeneID" id="37003229"/>
<dbReference type="GO" id="GO:0010032">
    <property type="term" value="P:meiotic chromosome condensation"/>
    <property type="evidence" value="ECO:0007669"/>
    <property type="project" value="TreeGrafter"/>
</dbReference>
<keyword evidence="8 13" id="KW-0472">Membrane</keyword>
<dbReference type="Pfam" id="PF12922">
    <property type="entry name" value="Cnd1_N"/>
    <property type="match status" value="1"/>
</dbReference>
<sequence>MEFSLSTFYSAFDVQKDYEVDNSNIDDKLSHATHALAHSWEAIHHNSELLEELIDMAHGFQQLDPKHKKQVNYLISSSLTNASRQCTLMIEEGDYVDMLDVLKSCLEKYGYLMFVLLNYLSREDFPTSTSARQKQTSVSWKNNCQQVDDALSSVSNCLQLDLSKIFVTTPEKNQFLDLFLRPVFHLMELPERMKVNTIRIYMFRIISFAVTRHGSEETVQNSVIQSLTYYPHLPQYMAELLHTLEKSFDHIKLSEDILLEISQLEFNANDTNGPKAVSEFLVKVSEVSPRLIMRQMASISQILDNTNQSLRCSVIETCGNIVVDAFKTLHSSTSSSEDERAEISMKSIGKLFSLLKQRTLDQNPFARTKALQAMVKVFNNAPVKDYVVAALETPDSKDLDVGPANEWYQEVMNVAVTGLYDRSTLVRRNAIKLLSKILIEHPFTSQEAFRMSYSRWERKLDDLKAASQHVVPERYFQKFVNQNDIDKSEEETPQSPAEQNEGDAMDVDGENNEREKETGENILEEENAEVENDADFDKVKSLMKLWEYHNCALALIKKLERGVAITSSLLFSKNRNEVLEAMDFLVCADAYGVENASQGIRKMLHLVWMKGSSDEGKSIATQLVECYKLLFLTTPSDITAQQAAEMKARNLIKITINATVADLASLEKLMCMIYEGKLIDWAMIESLWYIYSKAGSSDSRYSQAQIHGAIIVLGMVSSANPAIVQCGLKSLLEIGLGSIGRSDLVLCKHSCATLLKIVQPSKKRTTERMFAEDSEAADRLKAILLCYTPQREWFPVAEQAIDAIFRIITNPIVLCDDIIKSKTRDVFVTEAEEDSKTSSLAQLLFIVGHVAIKTIEHLEKLEAQFKKMKHDLEAEKSNQRKENAAENELEMIGGTSEDDFTDVVVFIRETEILFGEKSLLAKFGSLVTEICSNRKAYNNGILQRSAVLCLSKLMCVSSKFCEANLPLFITIMEKSEDPVIRSNCVLGLGDMAVCFNNLVDENTDFLYRRLTDDHLMVQRTCLMTVTFLILAGQVKVKGQLSSMAKCLENPDQGISDMCRLFFTELATKDNAIYNAFIDIFSGLSNDDTLSKDAMKRIIKFLVLYIDKEKHQKQLSEKLLVRLMKSETEKQWNDIAFVLTTIPYKNDNITQALEAGYKMASARESSGLDEANVKILVCTALSFPFSIIFKRLPDQNYSAKNWYIIAVSSFYVFVICELGSGLRSLLISSMGTYFITRYLRTSYMPWINFLFLMGHLLSTHVLLQFFQDYDATVIDITGAQMVMVMKLSAFGWNVHDATVPKEQLTSYTRERVIKKHPNLLPYLGYVFFYPSLMTGPAFDYIDYDRFIHSTLFDDVPEERRPGKRRRRRIPKSGKQAFSKVLQGLFWAALFVTMPKFVSLDYALDKSFVTDKSFVFRIFYLWVLGLTYRLKYYTIWSIAEGACILCGIGYNGYDPDTDSFRWDRVQNIDPLAFETGQNVHACLEAWNMNTNKWLKHYVYVRLARPGKKPGFKSTLCTFATSAAWHGTRPGYYLTFVMGALLQTLGKIYRKNIRPIFLEADAKTPKSTKIYYDIVSYFVTQLAFGFIVQPFVILDLPLSLYCWSTVYFYVIVITALTLFIFKGPFKVPVVKFLQSYQASHVLAEKKKEEHKLSPEETEQVHHTVGKVLQRETSHEMPLLGLPSIDELESLTKEELEEDVREIQLAWESFKDRKGYENDIRDLREAYRNFTNEIEEIIEEQKRTLEKKKEKTEKAE</sequence>
<dbReference type="InterPro" id="IPR011989">
    <property type="entry name" value="ARM-like"/>
</dbReference>
<keyword evidence="10" id="KW-0131">Cell cycle</keyword>
<evidence type="ECO:0008006" key="18">
    <source>
        <dbReference type="Google" id="ProtNLM"/>
    </source>
</evidence>